<comment type="caution">
    <text evidence="4">The sequence shown here is derived from an EMBL/GenBank/DDBJ whole genome shotgun (WGS) entry which is preliminary data.</text>
</comment>
<gene>
    <name evidence="4" type="ORF">CSW37_13820</name>
</gene>
<dbReference type="PANTHER" id="PTHR33055">
    <property type="entry name" value="TRANSPOSASE FOR INSERTION SEQUENCE ELEMENT IS1111A"/>
    <property type="match status" value="1"/>
</dbReference>
<dbReference type="Pfam" id="PF02371">
    <property type="entry name" value="Transposase_20"/>
    <property type="match status" value="1"/>
</dbReference>
<dbReference type="Pfam" id="PF01548">
    <property type="entry name" value="DEDD_Tnp_IS110"/>
    <property type="match status" value="1"/>
</dbReference>
<dbReference type="InterPro" id="IPR047650">
    <property type="entry name" value="Transpos_IS110"/>
</dbReference>
<dbReference type="GO" id="GO:0004803">
    <property type="term" value="F:transposase activity"/>
    <property type="evidence" value="ECO:0007669"/>
    <property type="project" value="InterPro"/>
</dbReference>
<reference evidence="4 5" key="1">
    <citation type="journal article" date="2019" name="Extremophiles">
        <title>Biogeography of thermophiles and predominance of Thermus scotoductus in domestic water heaters.</title>
        <authorList>
            <person name="Wilpiszeski R.L."/>
            <person name="Zhang Z."/>
            <person name="House C.H."/>
        </authorList>
    </citation>
    <scope>NUCLEOTIDE SEQUENCE [LARGE SCALE GENOMIC DNA]</scope>
    <source>
        <strain evidence="4 5">24_S24</strain>
    </source>
</reference>
<evidence type="ECO:0000313" key="4">
    <source>
        <dbReference type="EMBL" id="RTH31674.1"/>
    </source>
</evidence>
<dbReference type="PANTHER" id="PTHR33055:SF3">
    <property type="entry name" value="PUTATIVE TRANSPOSASE FOR IS117-RELATED"/>
    <property type="match status" value="1"/>
</dbReference>
<evidence type="ECO:0000313" key="5">
    <source>
        <dbReference type="Proteomes" id="UP000288051"/>
    </source>
</evidence>
<evidence type="ECO:0000259" key="3">
    <source>
        <dbReference type="Pfam" id="PF02371"/>
    </source>
</evidence>
<feature type="coiled-coil region" evidence="1">
    <location>
        <begin position="160"/>
        <end position="187"/>
    </location>
</feature>
<protein>
    <submittedName>
        <fullName evidence="4">IS110 family transposase</fullName>
    </submittedName>
</protein>
<dbReference type="Proteomes" id="UP000288051">
    <property type="component" value="Unassembled WGS sequence"/>
</dbReference>
<dbReference type="GO" id="GO:0003677">
    <property type="term" value="F:DNA binding"/>
    <property type="evidence" value="ECO:0007669"/>
    <property type="project" value="InterPro"/>
</dbReference>
<name>A0A430S7T4_THESC</name>
<dbReference type="GO" id="GO:0006313">
    <property type="term" value="P:DNA transposition"/>
    <property type="evidence" value="ECO:0007669"/>
    <property type="project" value="InterPro"/>
</dbReference>
<evidence type="ECO:0000259" key="2">
    <source>
        <dbReference type="Pfam" id="PF01548"/>
    </source>
</evidence>
<keyword evidence="1" id="KW-0175">Coiled coil</keyword>
<accession>A0A430S7T4</accession>
<dbReference type="RefSeq" id="WP_126209536.1">
    <property type="nucleotide sequence ID" value="NZ_PELZ01000481.1"/>
</dbReference>
<feature type="domain" description="Transposase IS110-like N-terminal" evidence="2">
    <location>
        <begin position="4"/>
        <end position="147"/>
    </location>
</feature>
<sequence>MCCAGIDVSKPHLDLALVFSTAKPTRFRFPNTPEGRQALLAALAHHRPDWVALEPTGPYHLPLLHLLAQRGFPVALVNPYHLAAFRRAAGERNKTDHQDALLLARYALVYREELQAYTLPPETLRELKALVGYREDLARRERAILNQQEAAHWAGSEEVIPLLQRELACVKELLREVEERIQALLSLIPEAEVLMALPGVGPQVAAAVLALLPPHLWGQAKRAAAYAGLIPEREVSGKSVERSRLSKKGPPLLQRKLFMGALVAVRHDPRMRAFYHRLLSRGKRKKQALVAVAHKLLRCMMGRLREYYANRLGQGVA</sequence>
<dbReference type="InterPro" id="IPR002525">
    <property type="entry name" value="Transp_IS110-like_N"/>
</dbReference>
<dbReference type="InterPro" id="IPR003346">
    <property type="entry name" value="Transposase_20"/>
</dbReference>
<organism evidence="4 5">
    <name type="scientific">Thermus scotoductus</name>
    <dbReference type="NCBI Taxonomy" id="37636"/>
    <lineage>
        <taxon>Bacteria</taxon>
        <taxon>Thermotogati</taxon>
        <taxon>Deinococcota</taxon>
        <taxon>Deinococci</taxon>
        <taxon>Thermales</taxon>
        <taxon>Thermaceae</taxon>
        <taxon>Thermus</taxon>
    </lineage>
</organism>
<dbReference type="EMBL" id="PELZ01000481">
    <property type="protein sequence ID" value="RTH31674.1"/>
    <property type="molecule type" value="Genomic_DNA"/>
</dbReference>
<feature type="domain" description="Transposase IS116/IS110/IS902 C-terminal" evidence="3">
    <location>
        <begin position="192"/>
        <end position="276"/>
    </location>
</feature>
<dbReference type="AlphaFoldDB" id="A0A430S7T4"/>
<evidence type="ECO:0000256" key="1">
    <source>
        <dbReference type="SAM" id="Coils"/>
    </source>
</evidence>
<proteinExistence type="predicted"/>